<feature type="region of interest" description="Disordered" evidence="1">
    <location>
        <begin position="150"/>
        <end position="280"/>
    </location>
</feature>
<accession>A0A1G2MQZ6</accession>
<dbReference type="Proteomes" id="UP000177565">
    <property type="component" value="Unassembled WGS sequence"/>
</dbReference>
<sequence>MNRKESTKIIFQSFTRLPEVLQEAILSPVLTEKVTAIATKNGLSPEKAEVLELQTIFVLLGLLHPPDFIEKTAEALEVTEDKARGACQEINEQVFRPVRDELKKLYSIANTTPTPKQPLAAELEENVGLRKQLEQVKASVQTKPLSAVLQDTLRHPPAPPIPPTPIKTPEPTPPRPATPPTPPRFEPTHTSTSRSDLDVDDSRGNQIPPKWQPATQATAYENEAELNREEILRGIEDPSTIHTANEIDNLDSGGQPPQPSTPPQKAQAPYNSDPYREPLE</sequence>
<evidence type="ECO:0000313" key="2">
    <source>
        <dbReference type="EMBL" id="OHA26164.1"/>
    </source>
</evidence>
<feature type="compositionally biased region" description="Basic and acidic residues" evidence="1">
    <location>
        <begin position="225"/>
        <end position="236"/>
    </location>
</feature>
<gene>
    <name evidence="2" type="ORF">A3C06_03495</name>
</gene>
<reference evidence="2 3" key="1">
    <citation type="journal article" date="2016" name="Nat. Commun.">
        <title>Thousands of microbial genomes shed light on interconnected biogeochemical processes in an aquifer system.</title>
        <authorList>
            <person name="Anantharaman K."/>
            <person name="Brown C.T."/>
            <person name="Hug L.A."/>
            <person name="Sharon I."/>
            <person name="Castelle C.J."/>
            <person name="Probst A.J."/>
            <person name="Thomas B.C."/>
            <person name="Singh A."/>
            <person name="Wilkins M.J."/>
            <person name="Karaoz U."/>
            <person name="Brodie E.L."/>
            <person name="Williams K.H."/>
            <person name="Hubbard S.S."/>
            <person name="Banfield J.F."/>
        </authorList>
    </citation>
    <scope>NUCLEOTIDE SEQUENCE [LARGE SCALE GENOMIC DNA]</scope>
</reference>
<dbReference type="AlphaFoldDB" id="A0A1G2MQZ6"/>
<dbReference type="EMBL" id="MHRQ01000025">
    <property type="protein sequence ID" value="OHA26164.1"/>
    <property type="molecule type" value="Genomic_DNA"/>
</dbReference>
<name>A0A1G2MQZ6_9BACT</name>
<evidence type="ECO:0000313" key="3">
    <source>
        <dbReference type="Proteomes" id="UP000177565"/>
    </source>
</evidence>
<dbReference type="STRING" id="1802312.A3C06_03495"/>
<comment type="caution">
    <text evidence="2">The sequence shown here is derived from an EMBL/GenBank/DDBJ whole genome shotgun (WGS) entry which is preliminary data.</text>
</comment>
<proteinExistence type="predicted"/>
<protein>
    <submittedName>
        <fullName evidence="2">Uncharacterized protein</fullName>
    </submittedName>
</protein>
<feature type="compositionally biased region" description="Pro residues" evidence="1">
    <location>
        <begin position="156"/>
        <end position="185"/>
    </location>
</feature>
<organism evidence="2 3">
    <name type="scientific">Candidatus Taylorbacteria bacterium RIFCSPHIGHO2_02_FULL_46_13</name>
    <dbReference type="NCBI Taxonomy" id="1802312"/>
    <lineage>
        <taxon>Bacteria</taxon>
        <taxon>Candidatus Tayloriibacteriota</taxon>
    </lineage>
</organism>
<evidence type="ECO:0000256" key="1">
    <source>
        <dbReference type="SAM" id="MobiDB-lite"/>
    </source>
</evidence>